<name>A0A3G9GE84_9NEIS</name>
<dbReference type="KEGG" id="amah:DLM_0214"/>
<evidence type="ECO:0000313" key="2">
    <source>
        <dbReference type="Proteomes" id="UP000198290"/>
    </source>
</evidence>
<gene>
    <name evidence="1" type="ORF">DLM_0214</name>
</gene>
<reference evidence="2" key="1">
    <citation type="journal article" date="2017" name="Biotechnol. Biofuels">
        <title>Evaluation of environmental bacterial communities as a factor affecting the growth of duckweed Lemna minor.</title>
        <authorList>
            <person name="Ishizawa H."/>
            <person name="Kuroda M."/>
            <person name="Morikawa M."/>
            <person name="Ike M."/>
        </authorList>
    </citation>
    <scope>NUCLEOTIDE SEQUENCE [LARGE SCALE GENOMIC DNA]</scope>
    <source>
        <strain evidence="2">H3</strain>
    </source>
</reference>
<protein>
    <submittedName>
        <fullName evidence="1">Uncharacterized protein</fullName>
    </submittedName>
</protein>
<dbReference type="EMBL" id="AP018823">
    <property type="protein sequence ID" value="BBF83896.1"/>
    <property type="molecule type" value="Genomic_DNA"/>
</dbReference>
<sequence>MAGFLLLLQHSGLHTIAPWPQFAVCIQFTQQLENKNIKPMS</sequence>
<reference evidence="2" key="3">
    <citation type="journal article" date="2017" name="Plant Physiol. Biochem.">
        <title>Differential oxidative and antioxidative response of duckweed Lemna minor toward plant growth promoting/inhibiting bacteria.</title>
        <authorList>
            <person name="Ishizawa H."/>
            <person name="Kuroda M."/>
            <person name="Morikawa M."/>
            <person name="Ike M."/>
        </authorList>
    </citation>
    <scope>NUCLEOTIDE SEQUENCE [LARGE SCALE GENOMIC DNA]</scope>
    <source>
        <strain evidence="2">H3</strain>
    </source>
</reference>
<keyword evidence="2" id="KW-1185">Reference proteome</keyword>
<organism evidence="1 2">
    <name type="scientific">Aquitalea magnusonii</name>
    <dbReference type="NCBI Taxonomy" id="332411"/>
    <lineage>
        <taxon>Bacteria</taxon>
        <taxon>Pseudomonadati</taxon>
        <taxon>Pseudomonadota</taxon>
        <taxon>Betaproteobacteria</taxon>
        <taxon>Neisseriales</taxon>
        <taxon>Chromobacteriaceae</taxon>
        <taxon>Aquitalea</taxon>
    </lineage>
</organism>
<evidence type="ECO:0000313" key="1">
    <source>
        <dbReference type="EMBL" id="BBF83896.1"/>
    </source>
</evidence>
<dbReference type="AlphaFoldDB" id="A0A3G9GE84"/>
<dbReference type="Proteomes" id="UP000198290">
    <property type="component" value="Chromosome"/>
</dbReference>
<reference evidence="1 2" key="2">
    <citation type="journal article" date="2017" name="Genome Announc.">
        <title>Draft genome sequence of Aquitalea magnusonii strain H3, a plant growth-promoting bacterium of duckweed Lemna minor.</title>
        <authorList>
            <person name="Ishizawa H."/>
            <person name="Kuroda M."/>
            <person name="Ike M."/>
        </authorList>
    </citation>
    <scope>NUCLEOTIDE SEQUENCE [LARGE SCALE GENOMIC DNA]</scope>
    <source>
        <strain evidence="1 2">H3</strain>
    </source>
</reference>
<proteinExistence type="predicted"/>
<accession>A0A3G9GE84</accession>